<evidence type="ECO:0000256" key="1">
    <source>
        <dbReference type="PIRSR" id="PIRSR018249-1"/>
    </source>
</evidence>
<proteinExistence type="predicted"/>
<dbReference type="SUPFAM" id="SSF53335">
    <property type="entry name" value="S-adenosyl-L-methionine-dependent methyltransferases"/>
    <property type="match status" value="1"/>
</dbReference>
<dbReference type="CDD" id="cd02440">
    <property type="entry name" value="AdoMet_MTases"/>
    <property type="match status" value="1"/>
</dbReference>
<dbReference type="PIRSF" id="PIRSF018249">
    <property type="entry name" value="MyrA_prd"/>
    <property type="match status" value="1"/>
</dbReference>
<dbReference type="InterPro" id="IPR029063">
    <property type="entry name" value="SAM-dependent_MTases_sf"/>
</dbReference>
<dbReference type="Gene3D" id="3.40.50.150">
    <property type="entry name" value="Vaccinia Virus protein VP39"/>
    <property type="match status" value="1"/>
</dbReference>
<sequence length="280" mass="31637">MHIICPLCQLPLTQEQKRWHCDNNHSFDQAKQGYTHLLPVQNKKSRSPGDDAEMVASRQRFLDKGLYHTVADALCECIVDYAIQHKLQTAHIIDAGCGEGYYTQKAHQALSNQQIAPAIIGVDISKYAVLAAARQHKAIQWFVAKSQAIPVADHSADILFSLFSPIADDEFQRCLKDQGLLIIASTGQQHLIELREIIYPQVKDEAFNPQTALSNRFKAISNTRVHHQIELADNKTIQDLLAMTPHYWRASPERKQLLTQIDQLSVTLDIQLHCFISTPL</sequence>
<dbReference type="AlphaFoldDB" id="A0A1X9NCT7"/>
<dbReference type="Proteomes" id="UP000193450">
    <property type="component" value="Chromosome"/>
</dbReference>
<accession>A0A1X9NCT7</accession>
<organism evidence="5 6">
    <name type="scientific">Oceanicoccus sagamiensis</name>
    <dbReference type="NCBI Taxonomy" id="716816"/>
    <lineage>
        <taxon>Bacteria</taxon>
        <taxon>Pseudomonadati</taxon>
        <taxon>Pseudomonadota</taxon>
        <taxon>Gammaproteobacteria</taxon>
        <taxon>Cellvibrionales</taxon>
        <taxon>Spongiibacteraceae</taxon>
        <taxon>Oceanicoccus</taxon>
    </lineage>
</organism>
<dbReference type="InterPro" id="IPR048647">
    <property type="entry name" value="RlmA_N"/>
</dbReference>
<evidence type="ECO:0000259" key="4">
    <source>
        <dbReference type="Pfam" id="PF21302"/>
    </source>
</evidence>
<keyword evidence="2" id="KW-0949">S-adenosyl-L-methionine</keyword>
<feature type="domain" description="23S rRNA (guanine(745)-N(1))-methyltransferase N-terminal" evidence="4">
    <location>
        <begin position="4"/>
        <end position="46"/>
    </location>
</feature>
<dbReference type="OrthoDB" id="108476at2"/>
<dbReference type="InterPro" id="IPR016718">
    <property type="entry name" value="rRNA_m1G-MeTrfase_A_prd"/>
</dbReference>
<feature type="binding site" evidence="2">
    <location>
        <position position="190"/>
    </location>
    <ligand>
        <name>S-adenosyl-L-methionine</name>
        <dbReference type="ChEBI" id="CHEBI:59789"/>
    </ligand>
</feature>
<dbReference type="Pfam" id="PF21302">
    <property type="entry name" value="Zn_ribbon_RlmA"/>
    <property type="match status" value="1"/>
</dbReference>
<feature type="domain" description="Methyltransferase" evidence="3">
    <location>
        <begin position="92"/>
        <end position="176"/>
    </location>
</feature>
<feature type="binding site" evidence="1">
    <location>
        <position position="21"/>
    </location>
    <ligand>
        <name>Zn(2+)</name>
        <dbReference type="ChEBI" id="CHEBI:29105"/>
    </ligand>
</feature>
<dbReference type="Pfam" id="PF13649">
    <property type="entry name" value="Methyltransf_25"/>
    <property type="match status" value="1"/>
</dbReference>
<feature type="binding site" evidence="1">
    <location>
        <position position="8"/>
    </location>
    <ligand>
        <name>Zn(2+)</name>
        <dbReference type="ChEBI" id="CHEBI:29105"/>
    </ligand>
</feature>
<dbReference type="InterPro" id="IPR041698">
    <property type="entry name" value="Methyltransf_25"/>
</dbReference>
<evidence type="ECO:0000313" key="5">
    <source>
        <dbReference type="EMBL" id="ARN74971.1"/>
    </source>
</evidence>
<evidence type="ECO:0000313" key="6">
    <source>
        <dbReference type="Proteomes" id="UP000193450"/>
    </source>
</evidence>
<protein>
    <submittedName>
        <fullName evidence="5">Uncharacterized protein</fullName>
    </submittedName>
</protein>
<feature type="binding site" evidence="1">
    <location>
        <position position="5"/>
    </location>
    <ligand>
        <name>Zn(2+)</name>
        <dbReference type="ChEBI" id="CHEBI:29105"/>
    </ligand>
</feature>
<feature type="binding site" evidence="1">
    <location>
        <position position="25"/>
    </location>
    <ligand>
        <name>Zn(2+)</name>
        <dbReference type="ChEBI" id="CHEBI:29105"/>
    </ligand>
</feature>
<dbReference type="EMBL" id="CP019343">
    <property type="protein sequence ID" value="ARN74971.1"/>
    <property type="molecule type" value="Genomic_DNA"/>
</dbReference>
<dbReference type="RefSeq" id="WP_085759137.1">
    <property type="nucleotide sequence ID" value="NZ_CP019343.1"/>
</dbReference>
<feature type="binding site" evidence="2">
    <location>
        <position position="67"/>
    </location>
    <ligand>
        <name>S-adenosyl-L-methionine</name>
        <dbReference type="ChEBI" id="CHEBI:59789"/>
    </ligand>
</feature>
<reference evidence="5 6" key="1">
    <citation type="submission" date="2016-11" db="EMBL/GenBank/DDBJ databases">
        <title>Trade-off between light-utilization and light-protection in marine flavobacteria.</title>
        <authorList>
            <person name="Kumagai Y."/>
        </authorList>
    </citation>
    <scope>NUCLEOTIDE SEQUENCE [LARGE SCALE GENOMIC DNA]</scope>
    <source>
        <strain evidence="5 6">NBRC 107125</strain>
    </source>
</reference>
<dbReference type="KEGG" id="osg:BST96_13100"/>
<keyword evidence="1" id="KW-0479">Metal-binding</keyword>
<dbReference type="GO" id="GO:0008168">
    <property type="term" value="F:methyltransferase activity"/>
    <property type="evidence" value="ECO:0007669"/>
    <property type="project" value="InterPro"/>
</dbReference>
<dbReference type="GO" id="GO:0046872">
    <property type="term" value="F:metal ion binding"/>
    <property type="evidence" value="ECO:0007669"/>
    <property type="project" value="UniProtKB-KW"/>
</dbReference>
<name>A0A1X9NCT7_9GAMM</name>
<feature type="binding site" evidence="2">
    <location>
        <begin position="99"/>
        <end position="100"/>
    </location>
    <ligand>
        <name>S-adenosyl-L-methionine</name>
        <dbReference type="ChEBI" id="CHEBI:59789"/>
    </ligand>
</feature>
<gene>
    <name evidence="5" type="ORF">BST96_13100</name>
</gene>
<evidence type="ECO:0000259" key="3">
    <source>
        <dbReference type="Pfam" id="PF13649"/>
    </source>
</evidence>
<evidence type="ECO:0000256" key="2">
    <source>
        <dbReference type="PIRSR" id="PIRSR018249-2"/>
    </source>
</evidence>
<keyword evidence="1" id="KW-0862">Zinc</keyword>
<keyword evidence="6" id="KW-1185">Reference proteome</keyword>